<feature type="transmembrane region" description="Helical" evidence="6">
    <location>
        <begin position="37"/>
        <end position="58"/>
    </location>
</feature>
<keyword evidence="5 6" id="KW-0472">Membrane</keyword>
<dbReference type="InterPro" id="IPR000620">
    <property type="entry name" value="EamA_dom"/>
</dbReference>
<dbReference type="Pfam" id="PF00892">
    <property type="entry name" value="EamA"/>
    <property type="match status" value="1"/>
</dbReference>
<keyword evidence="3 6" id="KW-0812">Transmembrane</keyword>
<organism evidence="8">
    <name type="scientific">Populus davidiana</name>
    <dbReference type="NCBI Taxonomy" id="266767"/>
    <lineage>
        <taxon>Eukaryota</taxon>
        <taxon>Viridiplantae</taxon>
        <taxon>Streptophyta</taxon>
        <taxon>Embryophyta</taxon>
        <taxon>Tracheophyta</taxon>
        <taxon>Spermatophyta</taxon>
        <taxon>Magnoliopsida</taxon>
        <taxon>eudicotyledons</taxon>
        <taxon>Gunneridae</taxon>
        <taxon>Pentapetalae</taxon>
        <taxon>rosids</taxon>
        <taxon>fabids</taxon>
        <taxon>Malpighiales</taxon>
        <taxon>Salicaceae</taxon>
        <taxon>Saliceae</taxon>
        <taxon>Populus</taxon>
    </lineage>
</organism>
<evidence type="ECO:0000256" key="4">
    <source>
        <dbReference type="ARBA" id="ARBA00022989"/>
    </source>
</evidence>
<feature type="transmembrane region" description="Helical" evidence="6">
    <location>
        <begin position="207"/>
        <end position="229"/>
    </location>
</feature>
<sequence length="396" mass="43297">MGLKAAVPFVGMVMAECAQVGLMILSKAAMSDGMTNFIFVLYSNALASLILLPSSFFLHRSERPPLTFPVLCGFFLLGLFGWLAQIFGYAGINLSSATLGTAMLNLIPGLTFILAVAFRMEKLDWRSSSALVKSTGTIVSVAGAFIVCYYKGPPLLMAPSTSNLPHELLSQQQNWIIGGLLLAVDCVMASAWLIIQALILKKYPAGLIVVFFYCFTVTILSTIVCLFMERDPGAWSLKPTVRWIAVVYSGVFGSAFQVGISTWCLHKTGPVFVAMFKPLGIVIAAAVSIICLRDTLYLGRYIFFFLFLFEGGNRFDILSCCQVSSIPIIKRRHKDTSFTILVEIFSLVGATVIVIGFYSVMWGKAKEEKVGVDDGVRSFESSSQKVPLLQSHAEET</sequence>
<feature type="domain" description="EamA" evidence="7">
    <location>
        <begin position="23"/>
        <end position="132"/>
    </location>
</feature>
<name>A0A6M2ECA7_9ROSI</name>
<evidence type="ECO:0000256" key="2">
    <source>
        <dbReference type="ARBA" id="ARBA00007635"/>
    </source>
</evidence>
<dbReference type="PANTHER" id="PTHR31218">
    <property type="entry name" value="WAT1-RELATED PROTEIN"/>
    <property type="match status" value="1"/>
</dbReference>
<dbReference type="SUPFAM" id="SSF103481">
    <property type="entry name" value="Multidrug resistance efflux transporter EmrE"/>
    <property type="match status" value="2"/>
</dbReference>
<evidence type="ECO:0000259" key="7">
    <source>
        <dbReference type="Pfam" id="PF00892"/>
    </source>
</evidence>
<comment type="similarity">
    <text evidence="2 6">Belongs to the drug/metabolite transporter (DMT) superfamily. Plant drug/metabolite exporter (P-DME) (TC 2.A.7.4) family.</text>
</comment>
<feature type="transmembrane region" description="Helical" evidence="6">
    <location>
        <begin position="338"/>
        <end position="360"/>
    </location>
</feature>
<proteinExistence type="inferred from homology"/>
<feature type="transmembrane region" description="Helical" evidence="6">
    <location>
        <begin position="241"/>
        <end position="265"/>
    </location>
</feature>
<feature type="transmembrane region" description="Helical" evidence="6">
    <location>
        <begin position="7"/>
        <end position="25"/>
    </location>
</feature>
<reference evidence="8" key="1">
    <citation type="submission" date="2020-03" db="EMBL/GenBank/DDBJ databases">
        <authorList>
            <person name="Zhang R."/>
        </authorList>
    </citation>
    <scope>NUCLEOTIDE SEQUENCE</scope>
</reference>
<evidence type="ECO:0000256" key="3">
    <source>
        <dbReference type="ARBA" id="ARBA00022692"/>
    </source>
</evidence>
<evidence type="ECO:0000256" key="6">
    <source>
        <dbReference type="RuleBase" id="RU363077"/>
    </source>
</evidence>
<accession>A0A6M2ECA7</accession>
<dbReference type="GO" id="GO:0022857">
    <property type="term" value="F:transmembrane transporter activity"/>
    <property type="evidence" value="ECO:0007669"/>
    <property type="project" value="InterPro"/>
</dbReference>
<comment type="subcellular location">
    <subcellularLocation>
        <location evidence="1 6">Membrane</location>
        <topology evidence="1 6">Multi-pass membrane protein</topology>
    </subcellularLocation>
</comment>
<dbReference type="GO" id="GO:0016020">
    <property type="term" value="C:membrane"/>
    <property type="evidence" value="ECO:0007669"/>
    <property type="project" value="UniProtKB-SubCell"/>
</dbReference>
<evidence type="ECO:0000313" key="8">
    <source>
        <dbReference type="EMBL" id="NUU82904.1"/>
    </source>
</evidence>
<dbReference type="AlphaFoldDB" id="A0A6M2ECA7"/>
<feature type="transmembrane region" description="Helical" evidence="6">
    <location>
        <begin position="272"/>
        <end position="292"/>
    </location>
</feature>
<feature type="transmembrane region" description="Helical" evidence="6">
    <location>
        <begin position="130"/>
        <end position="152"/>
    </location>
</feature>
<dbReference type="InterPro" id="IPR030184">
    <property type="entry name" value="WAT1-related"/>
</dbReference>
<feature type="transmembrane region" description="Helical" evidence="6">
    <location>
        <begin position="172"/>
        <end position="195"/>
    </location>
</feature>
<dbReference type="InterPro" id="IPR037185">
    <property type="entry name" value="EmrE-like"/>
</dbReference>
<feature type="transmembrane region" description="Helical" evidence="6">
    <location>
        <begin position="298"/>
        <end position="317"/>
    </location>
</feature>
<dbReference type="EMBL" id="GILB01002571">
    <property type="protein sequence ID" value="NUU82904.1"/>
    <property type="molecule type" value="Transcribed_RNA"/>
</dbReference>
<feature type="transmembrane region" description="Helical" evidence="6">
    <location>
        <begin position="70"/>
        <end position="92"/>
    </location>
</feature>
<protein>
    <recommendedName>
        <fullName evidence="6">WAT1-related protein</fullName>
    </recommendedName>
</protein>
<evidence type="ECO:0000256" key="1">
    <source>
        <dbReference type="ARBA" id="ARBA00004141"/>
    </source>
</evidence>
<keyword evidence="4 6" id="KW-1133">Transmembrane helix</keyword>
<evidence type="ECO:0000256" key="5">
    <source>
        <dbReference type="ARBA" id="ARBA00023136"/>
    </source>
</evidence>
<feature type="transmembrane region" description="Helical" evidence="6">
    <location>
        <begin position="98"/>
        <end position="118"/>
    </location>
</feature>